<protein>
    <submittedName>
        <fullName evidence="2">Uncharacterized protein</fullName>
    </submittedName>
</protein>
<organism evidence="2 3">
    <name type="scientific">Clostridium chromiireducens</name>
    <dbReference type="NCBI Taxonomy" id="225345"/>
    <lineage>
        <taxon>Bacteria</taxon>
        <taxon>Bacillati</taxon>
        <taxon>Bacillota</taxon>
        <taxon>Clostridia</taxon>
        <taxon>Eubacteriales</taxon>
        <taxon>Clostridiaceae</taxon>
        <taxon>Clostridium</taxon>
    </lineage>
</organism>
<keyword evidence="1" id="KW-0732">Signal</keyword>
<gene>
    <name evidence="2" type="ORF">GKZ28_07950</name>
</gene>
<feature type="signal peptide" evidence="1">
    <location>
        <begin position="1"/>
        <end position="25"/>
    </location>
</feature>
<evidence type="ECO:0000313" key="2">
    <source>
        <dbReference type="EMBL" id="MVX63626.1"/>
    </source>
</evidence>
<proteinExistence type="predicted"/>
<reference evidence="2" key="1">
    <citation type="submission" date="2019-12" db="EMBL/GenBank/DDBJ databases">
        <title>Microbes associate with the intestines of laboratory mice.</title>
        <authorList>
            <person name="Navarre W."/>
            <person name="Wong E."/>
        </authorList>
    </citation>
    <scope>NUCLEOTIDE SEQUENCE</scope>
    <source>
        <strain evidence="2">NM79_F5</strain>
    </source>
</reference>
<evidence type="ECO:0000313" key="3">
    <source>
        <dbReference type="Proteomes" id="UP000656077"/>
    </source>
</evidence>
<sequence>MKKNKILGIAVAAIIGISSVVPAFATEDTAQEQTTNTLQTESKQLSKEEKLAKLTKKAERLGVDITALSVEDAKTKIREAEAVKLGIDITGLSREDAKAKIKAARETNKQEVTERLTKKAEKLGVDIKGLSAQEARTKILQAEAAKLGVDIAGLTNKQAKEKIKAAHQEAKAEKNK</sequence>
<evidence type="ECO:0000256" key="1">
    <source>
        <dbReference type="SAM" id="SignalP"/>
    </source>
</evidence>
<dbReference type="Proteomes" id="UP000656077">
    <property type="component" value="Unassembled WGS sequence"/>
</dbReference>
<comment type="caution">
    <text evidence="2">The sequence shown here is derived from an EMBL/GenBank/DDBJ whole genome shotgun (WGS) entry which is preliminary data.</text>
</comment>
<dbReference type="EMBL" id="WSRQ01000010">
    <property type="protein sequence ID" value="MVX63626.1"/>
    <property type="molecule type" value="Genomic_DNA"/>
</dbReference>
<name>A0A964RL74_9CLOT</name>
<dbReference type="AlphaFoldDB" id="A0A964RL74"/>
<feature type="chain" id="PRO_5037466481" evidence="1">
    <location>
        <begin position="26"/>
        <end position="176"/>
    </location>
</feature>
<dbReference type="RefSeq" id="WP_160358725.1">
    <property type="nucleotide sequence ID" value="NZ_WSRQ01000010.1"/>
</dbReference>
<accession>A0A964RL74</accession>